<feature type="compositionally biased region" description="Acidic residues" evidence="3">
    <location>
        <begin position="204"/>
        <end position="215"/>
    </location>
</feature>
<feature type="region of interest" description="Disordered" evidence="3">
    <location>
        <begin position="17"/>
        <end position="216"/>
    </location>
</feature>
<dbReference type="AlphaFoldDB" id="A0A7S4DQN3"/>
<name>A0A7S4DQN3_9EUKA</name>
<accession>A0A7S4DQN3</accession>
<dbReference type="SMART" id="SM00326">
    <property type="entry name" value="SH3"/>
    <property type="match status" value="1"/>
</dbReference>
<evidence type="ECO:0000259" key="4">
    <source>
        <dbReference type="PROSITE" id="PS50002"/>
    </source>
</evidence>
<feature type="region of interest" description="Disordered" evidence="3">
    <location>
        <begin position="279"/>
        <end position="311"/>
    </location>
</feature>
<dbReference type="InterPro" id="IPR001452">
    <property type="entry name" value="SH3_domain"/>
</dbReference>
<dbReference type="SUPFAM" id="SSF50044">
    <property type="entry name" value="SH3-domain"/>
    <property type="match status" value="1"/>
</dbReference>
<feature type="compositionally biased region" description="Basic residues" evidence="3">
    <location>
        <begin position="31"/>
        <end position="46"/>
    </location>
</feature>
<keyword evidence="1 2" id="KW-0728">SH3 domain</keyword>
<feature type="compositionally biased region" description="Low complexity" evidence="3">
    <location>
        <begin position="293"/>
        <end position="306"/>
    </location>
</feature>
<dbReference type="InterPro" id="IPR036028">
    <property type="entry name" value="SH3-like_dom_sf"/>
</dbReference>
<sequence length="766" mass="84914">MASNGAKALNYWKQMEKKASTNAKPTYNFKISRRRTNTLRRKKKKSLKEADKAQGPGKKEQKKPLADTNPLGFQKEEASKSTASAIPGEQQPPPSQSQRQSESNGQKTVTAKGEGKQEVPPSSREQQQQQHQHQHAAIPKEQPKEQEDDAADAEKASTAASPDPHVQPEEEPEPKEVSAAPQEQVTHTPAPQEEVKATPAPQEEPQEEGGQDEECPFPCVAKYEFKAVEETELSLAKGVSVMILQISETGWCLARDKDSKEGWVPMDYLERIEDEALEQSTADQHAKLESDKASAAAAAAESPLEPQRVSPLGDENQKLFEYLQTSQLFHAARSKGEMKVQIEDLHLTLATGGGLDMTLAIMRWMDASRIQVADFQDLQTRMSKIKGAWAEHRMILKMKRKWSDDDAMMVMAHGLGGVETLDMLRDYHGTDAQGAVKHIQDKRAEMKKEEEQGRTALLDYLSSTECTLFKENCSVSQAALDALFDKSTPAQVMEKVKGLNAEKKVFDSFEALVEAVSGNKVKSAKKPADNKSFQPVLQYLASPQCMLFRAAGGLRINSNAIRELLDSYDMDVQRLLCDVSVLNALNVSLTAFKDLKPALEQKEVRGYKEKLFGMIKDPNGTHFTSTPTEFPEDEMYGVLAVSTTRIECLPQILQNLITPVSSLDELCTTVEEIIASKATQEQSEQDKVVQFLSKFGMFSKQFPLTVPDVQKMIWASQFSKWGLRGGSVEDVLKALHEAGQVFESFEGLTNAVAEKANKMGQAMSDS</sequence>
<dbReference type="Gene3D" id="2.30.30.40">
    <property type="entry name" value="SH3 Domains"/>
    <property type="match status" value="1"/>
</dbReference>
<evidence type="ECO:0000256" key="3">
    <source>
        <dbReference type="SAM" id="MobiDB-lite"/>
    </source>
</evidence>
<protein>
    <recommendedName>
        <fullName evidence="4">SH3 domain-containing protein</fullName>
    </recommendedName>
</protein>
<gene>
    <name evidence="5" type="ORF">LGLO00237_LOCUS16617</name>
</gene>
<evidence type="ECO:0000256" key="2">
    <source>
        <dbReference type="PROSITE-ProRule" id="PRU00192"/>
    </source>
</evidence>
<evidence type="ECO:0000313" key="5">
    <source>
        <dbReference type="EMBL" id="CAE0665012.1"/>
    </source>
</evidence>
<evidence type="ECO:0000256" key="1">
    <source>
        <dbReference type="ARBA" id="ARBA00022443"/>
    </source>
</evidence>
<dbReference type="PROSITE" id="PS50002">
    <property type="entry name" value="SH3"/>
    <property type="match status" value="1"/>
</dbReference>
<feature type="domain" description="SH3" evidence="4">
    <location>
        <begin position="214"/>
        <end position="274"/>
    </location>
</feature>
<feature type="compositionally biased region" description="Basic and acidic residues" evidence="3">
    <location>
        <begin position="47"/>
        <end position="65"/>
    </location>
</feature>
<dbReference type="CDD" id="cd00174">
    <property type="entry name" value="SH3"/>
    <property type="match status" value="1"/>
</dbReference>
<proteinExistence type="predicted"/>
<dbReference type="EMBL" id="HBIV01023113">
    <property type="protein sequence ID" value="CAE0665012.1"/>
    <property type="molecule type" value="Transcribed_RNA"/>
</dbReference>
<dbReference type="Pfam" id="PF00018">
    <property type="entry name" value="SH3_1"/>
    <property type="match status" value="1"/>
</dbReference>
<organism evidence="5">
    <name type="scientific">Lotharella globosa</name>
    <dbReference type="NCBI Taxonomy" id="91324"/>
    <lineage>
        <taxon>Eukaryota</taxon>
        <taxon>Sar</taxon>
        <taxon>Rhizaria</taxon>
        <taxon>Cercozoa</taxon>
        <taxon>Chlorarachniophyceae</taxon>
        <taxon>Lotharella</taxon>
    </lineage>
</organism>
<reference evidence="5" key="1">
    <citation type="submission" date="2021-01" db="EMBL/GenBank/DDBJ databases">
        <authorList>
            <person name="Corre E."/>
            <person name="Pelletier E."/>
            <person name="Niang G."/>
            <person name="Scheremetjew M."/>
            <person name="Finn R."/>
            <person name="Kale V."/>
            <person name="Holt S."/>
            <person name="Cochrane G."/>
            <person name="Meng A."/>
            <person name="Brown T."/>
            <person name="Cohen L."/>
        </authorList>
    </citation>
    <scope>NUCLEOTIDE SEQUENCE</scope>
    <source>
        <strain evidence="5">CCCM811</strain>
    </source>
</reference>